<evidence type="ECO:0000256" key="2">
    <source>
        <dbReference type="SAM" id="Phobius"/>
    </source>
</evidence>
<organism evidence="3 4">
    <name type="scientific">Gemmata palustris</name>
    <dbReference type="NCBI Taxonomy" id="2822762"/>
    <lineage>
        <taxon>Bacteria</taxon>
        <taxon>Pseudomonadati</taxon>
        <taxon>Planctomycetota</taxon>
        <taxon>Planctomycetia</taxon>
        <taxon>Gemmatales</taxon>
        <taxon>Gemmataceae</taxon>
        <taxon>Gemmata</taxon>
    </lineage>
</organism>
<reference evidence="3 4" key="1">
    <citation type="submission" date="2021-04" db="EMBL/GenBank/DDBJ databases">
        <authorList>
            <person name="Ivanova A."/>
        </authorList>
    </citation>
    <scope>NUCLEOTIDE SEQUENCE [LARGE SCALE GENOMIC DNA]</scope>
    <source>
        <strain evidence="3 4">G18</strain>
    </source>
</reference>
<keyword evidence="2" id="KW-1133">Transmembrane helix</keyword>
<proteinExistence type="predicted"/>
<dbReference type="Proteomes" id="UP000676565">
    <property type="component" value="Unassembled WGS sequence"/>
</dbReference>
<keyword evidence="2" id="KW-0472">Membrane</keyword>
<accession>A0ABS5BK13</accession>
<dbReference type="EMBL" id="JAGKQQ010000001">
    <property type="protein sequence ID" value="MBP3954036.1"/>
    <property type="molecule type" value="Genomic_DNA"/>
</dbReference>
<evidence type="ECO:0000313" key="3">
    <source>
        <dbReference type="EMBL" id="MBP3954036.1"/>
    </source>
</evidence>
<gene>
    <name evidence="3" type="ORF">J8F10_01820</name>
</gene>
<sequence>MRERELALRDHCTDIKERDAKREKENADLRRELADARQETAVLKQQLQDHVAQYQEWDRRRWGLIVLLLGAVLSLASGLIVTLAKK</sequence>
<keyword evidence="4" id="KW-1185">Reference proteome</keyword>
<evidence type="ECO:0000256" key="1">
    <source>
        <dbReference type="SAM" id="Coils"/>
    </source>
</evidence>
<protein>
    <recommendedName>
        <fullName evidence="5">DUF1640 domain-containing protein</fullName>
    </recommendedName>
</protein>
<name>A0ABS5BK13_9BACT</name>
<evidence type="ECO:0008006" key="5">
    <source>
        <dbReference type="Google" id="ProtNLM"/>
    </source>
</evidence>
<feature type="coiled-coil region" evidence="1">
    <location>
        <begin position="19"/>
        <end position="53"/>
    </location>
</feature>
<feature type="transmembrane region" description="Helical" evidence="2">
    <location>
        <begin position="62"/>
        <end position="84"/>
    </location>
</feature>
<keyword evidence="2" id="KW-0812">Transmembrane</keyword>
<keyword evidence="1" id="KW-0175">Coiled coil</keyword>
<evidence type="ECO:0000313" key="4">
    <source>
        <dbReference type="Proteomes" id="UP000676565"/>
    </source>
</evidence>
<comment type="caution">
    <text evidence="3">The sequence shown here is derived from an EMBL/GenBank/DDBJ whole genome shotgun (WGS) entry which is preliminary data.</text>
</comment>
<dbReference type="RefSeq" id="WP_210652121.1">
    <property type="nucleotide sequence ID" value="NZ_JAGKQQ010000001.1"/>
</dbReference>